<protein>
    <submittedName>
        <fullName evidence="1">Uncharacterized protein</fullName>
    </submittedName>
</protein>
<dbReference type="HOGENOM" id="CLU_102235_0_0_1"/>
<dbReference type="AlphaFoldDB" id="E4UTG2"/>
<dbReference type="STRING" id="535722.E4UTG2"/>
<dbReference type="RefSeq" id="XP_003174337.1">
    <property type="nucleotide sequence ID" value="XM_003174289.1"/>
</dbReference>
<evidence type="ECO:0000313" key="2">
    <source>
        <dbReference type="Proteomes" id="UP000002669"/>
    </source>
</evidence>
<evidence type="ECO:0000313" key="1">
    <source>
        <dbReference type="EMBL" id="EFR01507.1"/>
    </source>
</evidence>
<accession>E4UTG2</accession>
<dbReference type="OrthoDB" id="5315444at2759"/>
<dbReference type="eggNOG" id="ENOG502T4TX">
    <property type="taxonomic scope" value="Eukaryota"/>
</dbReference>
<gene>
    <name evidence="1" type="ORF">MGYG_04515</name>
</gene>
<dbReference type="GeneID" id="10029630"/>
<dbReference type="OMA" id="CAVGSHV"/>
<keyword evidence="2" id="KW-1185">Reference proteome</keyword>
<reference evidence="2" key="1">
    <citation type="journal article" date="2012" name="MBio">
        <title>Comparative genome analysis of Trichophyton rubrum and related dermatophytes reveals candidate genes involved in infection.</title>
        <authorList>
            <person name="Martinez D.A."/>
            <person name="Oliver B.G."/>
            <person name="Graeser Y."/>
            <person name="Goldberg J.M."/>
            <person name="Li W."/>
            <person name="Martinez-Rossi N.M."/>
            <person name="Monod M."/>
            <person name="Shelest E."/>
            <person name="Barton R.C."/>
            <person name="Birch E."/>
            <person name="Brakhage A.A."/>
            <person name="Chen Z."/>
            <person name="Gurr S.J."/>
            <person name="Heiman D."/>
            <person name="Heitman J."/>
            <person name="Kosti I."/>
            <person name="Rossi A."/>
            <person name="Saif S."/>
            <person name="Samalova M."/>
            <person name="Saunders C.W."/>
            <person name="Shea T."/>
            <person name="Summerbell R.C."/>
            <person name="Xu J."/>
            <person name="Young S."/>
            <person name="Zeng Q."/>
            <person name="Birren B.W."/>
            <person name="Cuomo C.A."/>
            <person name="White T.C."/>
        </authorList>
    </citation>
    <scope>NUCLEOTIDE SEQUENCE [LARGE SCALE GENOMIC DNA]</scope>
    <source>
        <strain evidence="2">ATCC MYA-4604 / CBS 118893</strain>
    </source>
</reference>
<sequence length="173" mass="19972">MSYYLSKPVPQFYYLAIKNPNSQGAASNNFWVHVLPLYFTQDRLCGLELEQRPLTEVTRNRVDITILSVRIGVNNVFSKRVVFINGLSWDDVADQLLEYLKVVHVEQDYSGILYGICAVGSYVRFYSYNSEQQTLEDYRDIFAEKSLELMDNEQEIDTILTDLANKTCEGNKT</sequence>
<dbReference type="InParanoid" id="E4UTG2"/>
<dbReference type="Proteomes" id="UP000002669">
    <property type="component" value="Unassembled WGS sequence"/>
</dbReference>
<dbReference type="VEuPathDB" id="FungiDB:MGYG_04515"/>
<dbReference type="EMBL" id="DS989824">
    <property type="protein sequence ID" value="EFR01507.1"/>
    <property type="molecule type" value="Genomic_DNA"/>
</dbReference>
<organism evidence="2">
    <name type="scientific">Arthroderma gypseum (strain ATCC MYA-4604 / CBS 118893)</name>
    <name type="common">Microsporum gypseum</name>
    <dbReference type="NCBI Taxonomy" id="535722"/>
    <lineage>
        <taxon>Eukaryota</taxon>
        <taxon>Fungi</taxon>
        <taxon>Dikarya</taxon>
        <taxon>Ascomycota</taxon>
        <taxon>Pezizomycotina</taxon>
        <taxon>Eurotiomycetes</taxon>
        <taxon>Eurotiomycetidae</taxon>
        <taxon>Onygenales</taxon>
        <taxon>Arthrodermataceae</taxon>
        <taxon>Nannizzia</taxon>
    </lineage>
</organism>
<proteinExistence type="predicted"/>
<name>E4UTG2_ARTGP</name>